<dbReference type="EMBL" id="CP134146">
    <property type="protein sequence ID" value="WNC69754.1"/>
    <property type="molecule type" value="Genomic_DNA"/>
</dbReference>
<dbReference type="PROSITE" id="PS51257">
    <property type="entry name" value="PROKAR_LIPOPROTEIN"/>
    <property type="match status" value="1"/>
</dbReference>
<keyword evidence="3" id="KW-1185">Reference proteome</keyword>
<evidence type="ECO:0000313" key="2">
    <source>
        <dbReference type="EMBL" id="WNC69754.1"/>
    </source>
</evidence>
<dbReference type="RefSeq" id="WP_348388897.1">
    <property type="nucleotide sequence ID" value="NZ_CP134146.1"/>
</dbReference>
<evidence type="ECO:0000313" key="3">
    <source>
        <dbReference type="Proteomes" id="UP001248581"/>
    </source>
</evidence>
<dbReference type="Pfam" id="PF14321">
    <property type="entry name" value="DUF4382"/>
    <property type="match status" value="1"/>
</dbReference>
<accession>A0ABY9TPT9</accession>
<dbReference type="Proteomes" id="UP001248581">
    <property type="component" value="Chromosome"/>
</dbReference>
<proteinExistence type="predicted"/>
<organism evidence="2 3">
    <name type="scientific">Thalassotalea nanhaiensis</name>
    <dbReference type="NCBI Taxonomy" id="3065648"/>
    <lineage>
        <taxon>Bacteria</taxon>
        <taxon>Pseudomonadati</taxon>
        <taxon>Pseudomonadota</taxon>
        <taxon>Gammaproteobacteria</taxon>
        <taxon>Alteromonadales</taxon>
        <taxon>Colwelliaceae</taxon>
        <taxon>Thalassotalea</taxon>
    </lineage>
</organism>
<protein>
    <submittedName>
        <fullName evidence="2">DUF4382 domain-containing protein</fullName>
    </submittedName>
</protein>
<name>A0ABY9TPT9_9GAMM</name>
<dbReference type="InterPro" id="IPR025491">
    <property type="entry name" value="DUF4382"/>
</dbReference>
<reference evidence="3" key="1">
    <citation type="submission" date="2023-09" db="EMBL/GenBank/DDBJ databases">
        <authorList>
            <person name="Li S."/>
            <person name="Li X."/>
            <person name="Zhang C."/>
            <person name="Zhao Z."/>
        </authorList>
    </citation>
    <scope>NUCLEOTIDE SEQUENCE [LARGE SCALE GENOMIC DNA]</scope>
    <source>
        <strain evidence="3">SQ345</strain>
    </source>
</reference>
<gene>
    <name evidence="2" type="ORF">RI845_06300</name>
</gene>
<feature type="domain" description="DUF4382" evidence="1">
    <location>
        <begin position="30"/>
        <end position="182"/>
    </location>
</feature>
<sequence length="325" mass="34510">MLNKKNLLSVIIPALLLTGCGGSGSDNESAAFSLGISDAPVDELSAVYLCFNAVELKGNGESTMITIGEHPEAMSENNVCGEAKNTAGINLFEFTGAEAIPFVENIEIAAGEYSQMRLIMTDGSYGVYKDSTETVAIEVPSNELKFDGFTVAQGGSVEFTLEFDLRKSMTNPVGKEEYFLKPRGVRLVDNNKVGTLSGTVSDAFILNECEISSPGPDMQLAAVYLYPGQLAIESLEDNSLNDSEFSPLASATVTDDGTGVYSYEIGFIPVGDYTVAITCDTSDQPEILQTDDSLTLPEGVEPIAFIETQPATIQVDTSADASFGS</sequence>
<evidence type="ECO:0000259" key="1">
    <source>
        <dbReference type="Pfam" id="PF14321"/>
    </source>
</evidence>